<dbReference type="InterPro" id="IPR023753">
    <property type="entry name" value="FAD/NAD-binding_dom"/>
</dbReference>
<dbReference type="Gene3D" id="3.40.50.720">
    <property type="entry name" value="NAD(P)-binding Rossmann-like Domain"/>
    <property type="match status" value="1"/>
</dbReference>
<dbReference type="EMBL" id="BMJM01000003">
    <property type="protein sequence ID" value="GGE05878.1"/>
    <property type="molecule type" value="Genomic_DNA"/>
</dbReference>
<dbReference type="RefSeq" id="WP_243450561.1">
    <property type="nucleotide sequence ID" value="NZ_BMJM01000003.1"/>
</dbReference>
<keyword evidence="3" id="KW-0285">Flavoprotein</keyword>
<feature type="binding site" evidence="8">
    <location>
        <position position="353"/>
    </location>
    <ligand>
        <name>NADP(+)</name>
        <dbReference type="ChEBI" id="CHEBI:58349"/>
    </ligand>
</feature>
<dbReference type="PIRSF" id="PIRSF000362">
    <property type="entry name" value="FNR"/>
    <property type="match status" value="1"/>
</dbReference>
<feature type="binding site" evidence="8">
    <location>
        <position position="206"/>
    </location>
    <ligand>
        <name>NADP(+)</name>
        <dbReference type="ChEBI" id="CHEBI:58349"/>
    </ligand>
</feature>
<comment type="similarity">
    <text evidence="2">Belongs to the ferredoxin--NADP reductase type 1 family.</text>
</comment>
<dbReference type="Proteomes" id="UP000635071">
    <property type="component" value="Unassembled WGS sequence"/>
</dbReference>
<evidence type="ECO:0000256" key="7">
    <source>
        <dbReference type="PIRSR" id="PIRSR000362-1"/>
    </source>
</evidence>
<feature type="binding site" evidence="7">
    <location>
        <position position="346"/>
    </location>
    <ligand>
        <name>FAD</name>
        <dbReference type="ChEBI" id="CHEBI:57692"/>
    </ligand>
</feature>
<feature type="binding site" evidence="7">
    <location>
        <position position="13"/>
    </location>
    <ligand>
        <name>FAD</name>
        <dbReference type="ChEBI" id="CHEBI:57692"/>
    </ligand>
</feature>
<dbReference type="InterPro" id="IPR021163">
    <property type="entry name" value="Ferredox_Rdtase_adrenod"/>
</dbReference>
<dbReference type="PANTHER" id="PTHR48467:SF1">
    <property type="entry name" value="GLUTAMATE SYNTHASE 1 [NADH], CHLOROPLASTIC-LIKE"/>
    <property type="match status" value="1"/>
</dbReference>
<dbReference type="Pfam" id="PF07992">
    <property type="entry name" value="Pyr_redox_2"/>
    <property type="match status" value="1"/>
</dbReference>
<dbReference type="InterPro" id="IPR036188">
    <property type="entry name" value="FAD/NAD-bd_sf"/>
</dbReference>
<reference evidence="10" key="2">
    <citation type="submission" date="2020-09" db="EMBL/GenBank/DDBJ databases">
        <authorList>
            <person name="Sun Q."/>
            <person name="Zhou Y."/>
        </authorList>
    </citation>
    <scope>NUCLEOTIDE SEQUENCE</scope>
    <source>
        <strain evidence="10">CGMCC 1.15519</strain>
    </source>
</reference>
<dbReference type="GO" id="GO:0016491">
    <property type="term" value="F:oxidoreductase activity"/>
    <property type="evidence" value="ECO:0007669"/>
    <property type="project" value="UniProtKB-KW"/>
</dbReference>
<keyword evidence="5 8" id="KW-0521">NADP</keyword>
<dbReference type="AlphaFoldDB" id="A0A917E6M7"/>
<sequence length="433" mass="45678">MTLNIAIIGAGPAGYYTAEAALKHWGGNARIDIIDRLPTPYGLIRAGVAPDHQSIKAVSRRYETTNQGQGVRFVGNVEIGRDISIAELTSIYDAVVLSVGAPHDKPIGIPGDDLPGVLGSAAFVGWYNGHPDFADLDVPLSHHGAAIIGNGNVAIDCARILAKTCDELETSDIAQHAVDELRQSAVRDIHIVGRRGPHQASFTVKEAGELGHLERAQPLVRPGDLPPVEEDAALDPGHRKMVGHIRSFAAVPRGDKPVTIHFEFYRRPVAVEGNGKAERLIVETTRLEDGKAVGTGELHAIPCGLVVACIGYRTATIEGVPYDTGLGRFAGDPQGRIFPGLYASGWARRGPSGTIGTNRPDGFSVVDAIAADVPQGKGGDAAATLDALLASRGVKPTGFSHWQAIDAAEVSRARPGAPREKFISVSQMLGLSS</sequence>
<feature type="binding site" evidence="8">
    <location>
        <begin position="150"/>
        <end position="153"/>
    </location>
    <ligand>
        <name>NADP(+)</name>
        <dbReference type="ChEBI" id="CHEBI:58349"/>
    </ligand>
</feature>
<organism evidence="10 11">
    <name type="scientific">Sandarakinorhabdus glacialis</name>
    <dbReference type="NCBI Taxonomy" id="1614636"/>
    <lineage>
        <taxon>Bacteria</taxon>
        <taxon>Pseudomonadati</taxon>
        <taxon>Pseudomonadota</taxon>
        <taxon>Alphaproteobacteria</taxon>
        <taxon>Sphingomonadales</taxon>
        <taxon>Sphingosinicellaceae</taxon>
        <taxon>Sandarakinorhabdus</taxon>
    </lineage>
</organism>
<dbReference type="PANTHER" id="PTHR48467">
    <property type="entry name" value="GLUTAMATE SYNTHASE 1 [NADH], CHLOROPLASTIC-LIKE"/>
    <property type="match status" value="1"/>
</dbReference>
<comment type="cofactor">
    <cofactor evidence="1 7">
        <name>FAD</name>
        <dbReference type="ChEBI" id="CHEBI:57692"/>
    </cofactor>
</comment>
<dbReference type="InterPro" id="IPR055275">
    <property type="entry name" value="Ferredox_Rdtase"/>
</dbReference>
<feature type="binding site" evidence="7">
    <location>
        <position position="79"/>
    </location>
    <ligand>
        <name>FAD</name>
        <dbReference type="ChEBI" id="CHEBI:57692"/>
    </ligand>
</feature>
<dbReference type="SUPFAM" id="SSF51971">
    <property type="entry name" value="Nucleotide-binding domain"/>
    <property type="match status" value="1"/>
</dbReference>
<comment type="caution">
    <text evidence="10">The sequence shown here is derived from an EMBL/GenBank/DDBJ whole genome shotgun (WGS) entry which is preliminary data.</text>
</comment>
<accession>A0A917E6M7</accession>
<evidence type="ECO:0000256" key="4">
    <source>
        <dbReference type="ARBA" id="ARBA00022827"/>
    </source>
</evidence>
<evidence type="ECO:0000256" key="1">
    <source>
        <dbReference type="ARBA" id="ARBA00001974"/>
    </source>
</evidence>
<evidence type="ECO:0000256" key="3">
    <source>
        <dbReference type="ARBA" id="ARBA00022630"/>
    </source>
</evidence>
<dbReference type="Gene3D" id="3.50.50.60">
    <property type="entry name" value="FAD/NAD(P)-binding domain"/>
    <property type="match status" value="1"/>
</dbReference>
<gene>
    <name evidence="10" type="ORF">GCM10011529_10340</name>
</gene>
<evidence type="ECO:0000256" key="2">
    <source>
        <dbReference type="ARBA" id="ARBA00008312"/>
    </source>
</evidence>
<keyword evidence="11" id="KW-1185">Reference proteome</keyword>
<feature type="binding site" evidence="7">
    <location>
        <position position="43"/>
    </location>
    <ligand>
        <name>FAD</name>
        <dbReference type="ChEBI" id="CHEBI:57692"/>
    </ligand>
</feature>
<proteinExistence type="inferred from homology"/>
<dbReference type="PRINTS" id="PR00419">
    <property type="entry name" value="ADXRDTASE"/>
</dbReference>
<name>A0A917E6M7_9SPHN</name>
<feature type="domain" description="FAD/NAD(P)-binding" evidence="9">
    <location>
        <begin position="4"/>
        <end position="168"/>
    </location>
</feature>
<evidence type="ECO:0000259" key="9">
    <source>
        <dbReference type="Pfam" id="PF07992"/>
    </source>
</evidence>
<evidence type="ECO:0000256" key="6">
    <source>
        <dbReference type="ARBA" id="ARBA00023002"/>
    </source>
</evidence>
<reference evidence="10" key="1">
    <citation type="journal article" date="2014" name="Int. J. Syst. Evol. Microbiol.">
        <title>Complete genome sequence of Corynebacterium casei LMG S-19264T (=DSM 44701T), isolated from a smear-ripened cheese.</title>
        <authorList>
            <consortium name="US DOE Joint Genome Institute (JGI-PGF)"/>
            <person name="Walter F."/>
            <person name="Albersmeier A."/>
            <person name="Kalinowski J."/>
            <person name="Ruckert C."/>
        </authorList>
    </citation>
    <scope>NUCLEOTIDE SEQUENCE</scope>
    <source>
        <strain evidence="10">CGMCC 1.15519</strain>
    </source>
</reference>
<feature type="binding site" evidence="8">
    <location>
        <begin position="194"/>
        <end position="195"/>
    </location>
    <ligand>
        <name>NADP(+)</name>
        <dbReference type="ChEBI" id="CHEBI:58349"/>
    </ligand>
</feature>
<evidence type="ECO:0000313" key="10">
    <source>
        <dbReference type="EMBL" id="GGE05878.1"/>
    </source>
</evidence>
<evidence type="ECO:0000256" key="8">
    <source>
        <dbReference type="PIRSR" id="PIRSR000362-2"/>
    </source>
</evidence>
<evidence type="ECO:0000256" key="5">
    <source>
        <dbReference type="ARBA" id="ARBA00022857"/>
    </source>
</evidence>
<protein>
    <submittedName>
        <fullName evidence="10">NADP oxidoreductase</fullName>
    </submittedName>
</protein>
<keyword evidence="6" id="KW-0560">Oxidoreductase</keyword>
<feature type="binding site" evidence="7">
    <location>
        <begin position="353"/>
        <end position="355"/>
    </location>
    <ligand>
        <name>FAD</name>
        <dbReference type="ChEBI" id="CHEBI:57692"/>
    </ligand>
</feature>
<evidence type="ECO:0000313" key="11">
    <source>
        <dbReference type="Proteomes" id="UP000635071"/>
    </source>
</evidence>
<keyword evidence="4 7" id="KW-0274">FAD</keyword>